<organism evidence="1 2">
    <name type="scientific">Vitis vinifera</name>
    <name type="common">Grape</name>
    <dbReference type="NCBI Taxonomy" id="29760"/>
    <lineage>
        <taxon>Eukaryota</taxon>
        <taxon>Viridiplantae</taxon>
        <taxon>Streptophyta</taxon>
        <taxon>Embryophyta</taxon>
        <taxon>Tracheophyta</taxon>
        <taxon>Spermatophyta</taxon>
        <taxon>Magnoliopsida</taxon>
        <taxon>eudicotyledons</taxon>
        <taxon>Gunneridae</taxon>
        <taxon>Pentapetalae</taxon>
        <taxon>rosids</taxon>
        <taxon>Vitales</taxon>
        <taxon>Vitaceae</taxon>
        <taxon>Viteae</taxon>
        <taxon>Vitis</taxon>
    </lineage>
</organism>
<reference evidence="1 2" key="1">
    <citation type="journal article" date="2018" name="PLoS Genet.">
        <title>Population sequencing reveals clonal diversity and ancestral inbreeding in the grapevine cultivar Chardonnay.</title>
        <authorList>
            <person name="Roach M.J."/>
            <person name="Johnson D.L."/>
            <person name="Bohlmann J."/>
            <person name="van Vuuren H.J."/>
            <person name="Jones S.J."/>
            <person name="Pretorius I.S."/>
            <person name="Schmidt S.A."/>
            <person name="Borneman A.R."/>
        </authorList>
    </citation>
    <scope>NUCLEOTIDE SEQUENCE [LARGE SCALE GENOMIC DNA]</scope>
    <source>
        <strain evidence="2">cv. Chardonnay</strain>
        <tissue evidence="1">Leaf</tissue>
    </source>
</reference>
<evidence type="ECO:0000313" key="2">
    <source>
        <dbReference type="Proteomes" id="UP000288805"/>
    </source>
</evidence>
<accession>A0A438EQ49</accession>
<dbReference type="AlphaFoldDB" id="A0A438EQ49"/>
<evidence type="ECO:0008006" key="3">
    <source>
        <dbReference type="Google" id="ProtNLM"/>
    </source>
</evidence>
<proteinExistence type="predicted"/>
<dbReference type="EMBL" id="QGNW01001220">
    <property type="protein sequence ID" value="RVW49755.1"/>
    <property type="molecule type" value="Genomic_DNA"/>
</dbReference>
<dbReference type="Proteomes" id="UP000288805">
    <property type="component" value="Unassembled WGS sequence"/>
</dbReference>
<gene>
    <name evidence="1" type="ORF">CK203_069967</name>
</gene>
<protein>
    <recommendedName>
        <fullName evidence="3">Reverse transcriptase domain-containing protein</fullName>
    </recommendedName>
</protein>
<evidence type="ECO:0000313" key="1">
    <source>
        <dbReference type="EMBL" id="RVW49755.1"/>
    </source>
</evidence>
<comment type="caution">
    <text evidence="1">The sequence shown here is derived from an EMBL/GenBank/DDBJ whole genome shotgun (WGS) entry which is preliminary data.</text>
</comment>
<name>A0A438EQ49_VITVI</name>
<sequence length="225" mass="26346">MNASREVSMVLVDFIDKVRSNDTLVFYDASKEHLEVLRWAFMWFEAVFELKINLHKSELIHVGKAPNFKELSRVSGWKYGEEEEGWCCGASNENHGDKWCRENSLKEDFPSLYSLASSREAWVAQLRDGIGEVGHWNPIFTRHNNDWEMRDVEALFRILNRQALRRDDEDVMNRWISKKGLFTVKSFYSSLAPCNAREFPSSIVWNFGYRRRLAFLLGKFFGGES</sequence>